<keyword evidence="3" id="KW-1185">Reference proteome</keyword>
<sequence>MAYDEELARRIGAALAEYPEHAGDVTEQRMFGGLAFLLRGRMAAAATKGGLMLRCDPAETDQQVAAGAERMVMRGRELDGWLLVPETLVADEAELAKWVGIGVAYAASLPPKARAVTAGRSPGPRR</sequence>
<feature type="domain" description="TfoX N-terminal" evidence="1">
    <location>
        <begin position="20"/>
        <end position="101"/>
    </location>
</feature>
<evidence type="ECO:0000313" key="3">
    <source>
        <dbReference type="Proteomes" id="UP000569914"/>
    </source>
</evidence>
<evidence type="ECO:0000313" key="2">
    <source>
        <dbReference type="EMBL" id="NYE72883.1"/>
    </source>
</evidence>
<dbReference type="SUPFAM" id="SSF159894">
    <property type="entry name" value="YgaC/TfoX-N like"/>
    <property type="match status" value="1"/>
</dbReference>
<dbReference type="InterPro" id="IPR007076">
    <property type="entry name" value="TfoX_N"/>
</dbReference>
<name>A0A7Y9LDH5_9ACTN</name>
<dbReference type="Gene3D" id="3.30.1460.30">
    <property type="entry name" value="YgaC/TfoX-N like chaperone"/>
    <property type="match status" value="1"/>
</dbReference>
<dbReference type="Pfam" id="PF04993">
    <property type="entry name" value="TfoX_N"/>
    <property type="match status" value="1"/>
</dbReference>
<dbReference type="RefSeq" id="WP_179753988.1">
    <property type="nucleotide sequence ID" value="NZ_JACCBU010000001.1"/>
</dbReference>
<reference evidence="2 3" key="1">
    <citation type="submission" date="2020-07" db="EMBL/GenBank/DDBJ databases">
        <title>Sequencing the genomes of 1000 actinobacteria strains.</title>
        <authorList>
            <person name="Klenk H.-P."/>
        </authorList>
    </citation>
    <scope>NUCLEOTIDE SEQUENCE [LARGE SCALE GENOMIC DNA]</scope>
    <source>
        <strain evidence="2 3">DSM 22083</strain>
    </source>
</reference>
<proteinExistence type="predicted"/>
<dbReference type="AlphaFoldDB" id="A0A7Y9LDH5"/>
<dbReference type="Proteomes" id="UP000569914">
    <property type="component" value="Unassembled WGS sequence"/>
</dbReference>
<protein>
    <submittedName>
        <fullName evidence="2">TfoX/Sxy family transcriptional regulator of competence genes</fullName>
    </submittedName>
</protein>
<comment type="caution">
    <text evidence="2">The sequence shown here is derived from an EMBL/GenBank/DDBJ whole genome shotgun (WGS) entry which is preliminary data.</text>
</comment>
<gene>
    <name evidence="2" type="ORF">BKA15_004212</name>
</gene>
<evidence type="ECO:0000259" key="1">
    <source>
        <dbReference type="Pfam" id="PF04993"/>
    </source>
</evidence>
<dbReference type="EMBL" id="JACCBU010000001">
    <property type="protein sequence ID" value="NYE72883.1"/>
    <property type="molecule type" value="Genomic_DNA"/>
</dbReference>
<accession>A0A7Y9LDH5</accession>
<organism evidence="2 3">
    <name type="scientific">Microlunatus parietis</name>
    <dbReference type="NCBI Taxonomy" id="682979"/>
    <lineage>
        <taxon>Bacteria</taxon>
        <taxon>Bacillati</taxon>
        <taxon>Actinomycetota</taxon>
        <taxon>Actinomycetes</taxon>
        <taxon>Propionibacteriales</taxon>
        <taxon>Propionibacteriaceae</taxon>
        <taxon>Microlunatus</taxon>
    </lineage>
</organism>